<dbReference type="OrthoDB" id="9779418at2"/>
<reference evidence="1 2" key="1">
    <citation type="submission" date="2019-09" db="EMBL/GenBank/DDBJ databases">
        <title>Genome sequence of Clostridium sp. EA1.</title>
        <authorList>
            <person name="Poehlein A."/>
            <person name="Bengelsdorf F.R."/>
            <person name="Daniel R."/>
        </authorList>
    </citation>
    <scope>NUCLEOTIDE SEQUENCE [LARGE SCALE GENOMIC DNA]</scope>
    <source>
        <strain evidence="1 2">EA1</strain>
    </source>
</reference>
<dbReference type="Proteomes" id="UP000469440">
    <property type="component" value="Unassembled WGS sequence"/>
</dbReference>
<proteinExistence type="predicted"/>
<organism evidence="1 2">
    <name type="scientific">Caproicibacter fermentans</name>
    <dbReference type="NCBI Taxonomy" id="2576756"/>
    <lineage>
        <taxon>Bacteria</taxon>
        <taxon>Bacillati</taxon>
        <taxon>Bacillota</taxon>
        <taxon>Clostridia</taxon>
        <taxon>Eubacteriales</taxon>
        <taxon>Acutalibacteraceae</taxon>
        <taxon>Caproicibacter</taxon>
    </lineage>
</organism>
<comment type="caution">
    <text evidence="1">The sequence shown here is derived from an EMBL/GenBank/DDBJ whole genome shotgun (WGS) entry which is preliminary data.</text>
</comment>
<dbReference type="Pfam" id="PF01663">
    <property type="entry name" value="Phosphodiest"/>
    <property type="match status" value="1"/>
</dbReference>
<dbReference type="SUPFAM" id="SSF53649">
    <property type="entry name" value="Alkaline phosphatase-like"/>
    <property type="match status" value="1"/>
</dbReference>
<dbReference type="CDD" id="cd16018">
    <property type="entry name" value="Enpp"/>
    <property type="match status" value="1"/>
</dbReference>
<name>A0A6N8HWZ0_9FIRM</name>
<dbReference type="PANTHER" id="PTHR10151">
    <property type="entry name" value="ECTONUCLEOTIDE PYROPHOSPHATASE/PHOSPHODIESTERASE"/>
    <property type="match status" value="1"/>
</dbReference>
<dbReference type="AlphaFoldDB" id="A0A6N8HWZ0"/>
<gene>
    <name evidence="1" type="ORF">CAFE_10090</name>
</gene>
<keyword evidence="2" id="KW-1185">Reference proteome</keyword>
<dbReference type="GO" id="GO:0016787">
    <property type="term" value="F:hydrolase activity"/>
    <property type="evidence" value="ECO:0007669"/>
    <property type="project" value="UniProtKB-ARBA"/>
</dbReference>
<protein>
    <submittedName>
        <fullName evidence="1">Type I phosphodiesterase / nucleotide pyrophosphatase</fullName>
    </submittedName>
</protein>
<dbReference type="RefSeq" id="WP_156989998.1">
    <property type="nucleotide sequence ID" value="NZ_VWXL01000026.1"/>
</dbReference>
<dbReference type="InterPro" id="IPR002591">
    <property type="entry name" value="Phosphodiest/P_Trfase"/>
</dbReference>
<evidence type="ECO:0000313" key="2">
    <source>
        <dbReference type="Proteomes" id="UP000469440"/>
    </source>
</evidence>
<dbReference type="EMBL" id="VWXL01000026">
    <property type="protein sequence ID" value="MVB10326.1"/>
    <property type="molecule type" value="Genomic_DNA"/>
</dbReference>
<accession>A0A6N8HWZ0</accession>
<dbReference type="Gene3D" id="3.40.720.10">
    <property type="entry name" value="Alkaline Phosphatase, subunit A"/>
    <property type="match status" value="1"/>
</dbReference>
<sequence length="436" mass="49172">MPKKLVVLSFDALQTGDLELLSGLPWFSRILKKAAVVKNVREIYPTLTYPIHTTMITGVHPDRHGITHNQKARINPDDPDFSIMGSDWYWEKENIKVKTLTDAVWEQGGSVATVLWPVTAGEKRGYNLPEIWPVRGGGEDPKSVYEKAASDNVMSDYYGRFVGHYNWSDNEDMCYYGVEVALDLLKTQRPDLLLCHVVMLDHTRHLYGDQGNEVNDCLRELDIIAGRFVEAVREAGEWDNTNFVILGDHGQIDIETVFNINSVFKDMGLIRTDEKGKAVDYDAYSFSAGFSAQVFLNEPGDPQWIQKVYRVLEEIRRKYPRYLERIYTAEEAEAEEQLRGGFSFVLEGTEGTLFGNEVSVPAVISADSPLFQFHRAMHGHHPDKGDKPPFLAFGPDILPGVRLDSGNMIDVCPTFAKLARVDLPAMEGKPFPILKA</sequence>
<dbReference type="InterPro" id="IPR017850">
    <property type="entry name" value="Alkaline_phosphatase_core_sf"/>
</dbReference>
<dbReference type="PANTHER" id="PTHR10151:SF120">
    <property type="entry name" value="BIS(5'-ADENOSYL)-TRIPHOSPHATASE"/>
    <property type="match status" value="1"/>
</dbReference>
<evidence type="ECO:0000313" key="1">
    <source>
        <dbReference type="EMBL" id="MVB10326.1"/>
    </source>
</evidence>